<dbReference type="InterPro" id="IPR017900">
    <property type="entry name" value="4Fe4S_Fe_S_CS"/>
</dbReference>
<dbReference type="SUPFAM" id="SSF54862">
    <property type="entry name" value="4Fe-4S ferredoxins"/>
    <property type="match status" value="1"/>
</dbReference>
<protein>
    <submittedName>
        <fullName evidence="5">4Fe-4S dicluster domain-containing protein</fullName>
    </submittedName>
</protein>
<evidence type="ECO:0000313" key="5">
    <source>
        <dbReference type="EMBL" id="HEC68618.1"/>
    </source>
</evidence>
<evidence type="ECO:0000259" key="4">
    <source>
        <dbReference type="PROSITE" id="PS51379"/>
    </source>
</evidence>
<dbReference type="PROSITE" id="PS51379">
    <property type="entry name" value="4FE4S_FER_2"/>
    <property type="match status" value="2"/>
</dbReference>
<evidence type="ECO:0000256" key="2">
    <source>
        <dbReference type="ARBA" id="ARBA00023004"/>
    </source>
</evidence>
<dbReference type="Gene3D" id="3.30.70.20">
    <property type="match status" value="1"/>
</dbReference>
<keyword evidence="3" id="KW-0411">Iron-sulfur</keyword>
<keyword evidence="1" id="KW-0479">Metal-binding</keyword>
<dbReference type="PANTHER" id="PTHR43193">
    <property type="match status" value="1"/>
</dbReference>
<dbReference type="PROSITE" id="PS00198">
    <property type="entry name" value="4FE4S_FER_1"/>
    <property type="match status" value="1"/>
</dbReference>
<feature type="domain" description="4Fe-4S ferredoxin-type" evidence="4">
    <location>
        <begin position="17"/>
        <end position="46"/>
    </location>
</feature>
<comment type="caution">
    <text evidence="5">The sequence shown here is derived from an EMBL/GenBank/DDBJ whole genome shotgun (WGS) entry which is preliminary data.</text>
</comment>
<dbReference type="Proteomes" id="UP000885738">
    <property type="component" value="Unassembled WGS sequence"/>
</dbReference>
<dbReference type="AlphaFoldDB" id="A0A7C1W2P2"/>
<evidence type="ECO:0000256" key="1">
    <source>
        <dbReference type="ARBA" id="ARBA00022723"/>
    </source>
</evidence>
<proteinExistence type="predicted"/>
<reference evidence="5" key="1">
    <citation type="journal article" date="2020" name="mSystems">
        <title>Genome- and Community-Level Interaction Insights into Carbon Utilization and Element Cycling Functions of Hydrothermarchaeota in Hydrothermal Sediment.</title>
        <authorList>
            <person name="Zhou Z."/>
            <person name="Liu Y."/>
            <person name="Xu W."/>
            <person name="Pan J."/>
            <person name="Luo Z.H."/>
            <person name="Li M."/>
        </authorList>
    </citation>
    <scope>NUCLEOTIDE SEQUENCE [LARGE SCALE GENOMIC DNA]</scope>
    <source>
        <strain evidence="5">HyVt-389</strain>
    </source>
</reference>
<keyword evidence="2" id="KW-0408">Iron</keyword>
<dbReference type="GO" id="GO:0046872">
    <property type="term" value="F:metal ion binding"/>
    <property type="evidence" value="ECO:0007669"/>
    <property type="project" value="UniProtKB-KW"/>
</dbReference>
<organism evidence="5">
    <name type="scientific">Desulfofervidus auxilii</name>
    <dbReference type="NCBI Taxonomy" id="1621989"/>
    <lineage>
        <taxon>Bacteria</taxon>
        <taxon>Pseudomonadati</taxon>
        <taxon>Thermodesulfobacteriota</taxon>
        <taxon>Candidatus Desulfofervidia</taxon>
        <taxon>Candidatus Desulfofervidales</taxon>
        <taxon>Candidatus Desulfofervidaceae</taxon>
        <taxon>Candidatus Desulfofervidus</taxon>
    </lineage>
</organism>
<evidence type="ECO:0000256" key="3">
    <source>
        <dbReference type="ARBA" id="ARBA00023014"/>
    </source>
</evidence>
<dbReference type="GO" id="GO:0051536">
    <property type="term" value="F:iron-sulfur cluster binding"/>
    <property type="evidence" value="ECO:0007669"/>
    <property type="project" value="UniProtKB-KW"/>
</dbReference>
<dbReference type="InterPro" id="IPR017896">
    <property type="entry name" value="4Fe4S_Fe-S-bd"/>
</dbReference>
<sequence length="86" mass="10009">MIVRKPLNLAKFEIPKGRVIIFAERCKGCELCIEYCPKQILELSEDYNEKGYHYPVVKPGMENECILCSFCQEVCPDFAIFVEKQE</sequence>
<dbReference type="InterPro" id="IPR052977">
    <property type="entry name" value="Polyferredoxin-like_ET"/>
</dbReference>
<dbReference type="PANTHER" id="PTHR43193:SF2">
    <property type="entry name" value="POLYFERREDOXIN PROTEIN FWDF"/>
    <property type="match status" value="1"/>
</dbReference>
<feature type="domain" description="4Fe-4S ferredoxin-type" evidence="4">
    <location>
        <begin position="53"/>
        <end position="85"/>
    </location>
</feature>
<gene>
    <name evidence="5" type="ORF">ENI35_07430</name>
</gene>
<dbReference type="Pfam" id="PF12838">
    <property type="entry name" value="Fer4_7"/>
    <property type="match status" value="1"/>
</dbReference>
<accession>A0A7C1W2P2</accession>
<dbReference type="EMBL" id="DRIH01000269">
    <property type="protein sequence ID" value="HEC68618.1"/>
    <property type="molecule type" value="Genomic_DNA"/>
</dbReference>
<name>A0A7C1W2P2_DESA2</name>